<dbReference type="EMBL" id="MFDO01000004">
    <property type="protein sequence ID" value="OGE65842.1"/>
    <property type="molecule type" value="Genomic_DNA"/>
</dbReference>
<dbReference type="AlphaFoldDB" id="A0A1F5MKF6"/>
<organism evidence="2 3">
    <name type="scientific">Candidatus Daviesbacteria bacterium RIFCSPLOWO2_01_FULL_40_24</name>
    <dbReference type="NCBI Taxonomy" id="1797787"/>
    <lineage>
        <taxon>Bacteria</taxon>
        <taxon>Candidatus Daviesiibacteriota</taxon>
    </lineage>
</organism>
<evidence type="ECO:0000259" key="1">
    <source>
        <dbReference type="Pfam" id="PF09992"/>
    </source>
</evidence>
<accession>A0A1F5MKF6</accession>
<dbReference type="InterPro" id="IPR018711">
    <property type="entry name" value="NAGPA"/>
</dbReference>
<protein>
    <recommendedName>
        <fullName evidence="1">Phosphodiester glycosidase domain-containing protein</fullName>
    </recommendedName>
</protein>
<reference evidence="2 3" key="1">
    <citation type="journal article" date="2016" name="Nat. Commun.">
        <title>Thousands of microbial genomes shed light on interconnected biogeochemical processes in an aquifer system.</title>
        <authorList>
            <person name="Anantharaman K."/>
            <person name="Brown C.T."/>
            <person name="Hug L.A."/>
            <person name="Sharon I."/>
            <person name="Castelle C.J."/>
            <person name="Probst A.J."/>
            <person name="Thomas B.C."/>
            <person name="Singh A."/>
            <person name="Wilkins M.J."/>
            <person name="Karaoz U."/>
            <person name="Brodie E.L."/>
            <person name="Williams K.H."/>
            <person name="Hubbard S.S."/>
            <person name="Banfield J.F."/>
        </authorList>
    </citation>
    <scope>NUCLEOTIDE SEQUENCE [LARGE SCALE GENOMIC DNA]</scope>
</reference>
<dbReference type="Proteomes" id="UP000178017">
    <property type="component" value="Unassembled WGS sequence"/>
</dbReference>
<sequence>MITKIAPLIAVIVTLLSLNINQVKPYLFPLTEPSVTPTPTVEPTTTPLPTIIPVTPTPKPTTIPAVQNTPAGAGYQRLAVQGDSGVFAVEVVVADLASTKVIVDTASLSDCKDNCPVLSLGDYVGRNGAFAGLNGSFFCPSTYPSCAGKANSFDTLLMNKDKAYFNSDNNIYSTVPAVIFSPGSVRFVSQSLEWGRDTGIDSMLANYPLYLIGGNSAFAGSGDEKITAKGARTFVGGGSGKVYLGVVLNASASDVPAVLKKMGIQDALGMDQGGSTALWANGRYIMGPGRGLPSAILFVKR</sequence>
<feature type="domain" description="Phosphodiester glycosidase" evidence="1">
    <location>
        <begin position="129"/>
        <end position="298"/>
    </location>
</feature>
<proteinExistence type="predicted"/>
<evidence type="ECO:0000313" key="2">
    <source>
        <dbReference type="EMBL" id="OGE65842.1"/>
    </source>
</evidence>
<name>A0A1F5MKF6_9BACT</name>
<evidence type="ECO:0000313" key="3">
    <source>
        <dbReference type="Proteomes" id="UP000178017"/>
    </source>
</evidence>
<gene>
    <name evidence="2" type="ORF">A3B49_03215</name>
</gene>
<comment type="caution">
    <text evidence="2">The sequence shown here is derived from an EMBL/GenBank/DDBJ whole genome shotgun (WGS) entry which is preliminary data.</text>
</comment>
<dbReference type="Pfam" id="PF09992">
    <property type="entry name" value="NAGPA"/>
    <property type="match status" value="1"/>
</dbReference>